<dbReference type="EMBL" id="LFJN01000041">
    <property type="protein sequence ID" value="KPI35378.1"/>
    <property type="molecule type" value="Genomic_DNA"/>
</dbReference>
<gene>
    <name evidence="1" type="ORF">AB675_9903</name>
</gene>
<keyword evidence="2" id="KW-1185">Reference proteome</keyword>
<evidence type="ECO:0000313" key="2">
    <source>
        <dbReference type="Proteomes" id="UP000038010"/>
    </source>
</evidence>
<dbReference type="GeneID" id="28742359"/>
<reference evidence="1 2" key="1">
    <citation type="submission" date="2015-06" db="EMBL/GenBank/DDBJ databases">
        <title>Draft genome of the ant-associated black yeast Phialophora attae CBS 131958.</title>
        <authorList>
            <person name="Moreno L.F."/>
            <person name="Stielow B.J."/>
            <person name="de Hoog S."/>
            <person name="Vicente V.A."/>
            <person name="Weiss V.A."/>
            <person name="de Vries M."/>
            <person name="Cruz L.M."/>
            <person name="Souza E.M."/>
        </authorList>
    </citation>
    <scope>NUCLEOTIDE SEQUENCE [LARGE SCALE GENOMIC DNA]</scope>
    <source>
        <strain evidence="1 2">CBS 131958</strain>
    </source>
</reference>
<evidence type="ECO:0000313" key="1">
    <source>
        <dbReference type="EMBL" id="KPI35378.1"/>
    </source>
</evidence>
<name>A0A0N0NI67_9EURO</name>
<dbReference type="Proteomes" id="UP000038010">
    <property type="component" value="Unassembled WGS sequence"/>
</dbReference>
<comment type="caution">
    <text evidence="1">The sequence shown here is derived from an EMBL/GenBank/DDBJ whole genome shotgun (WGS) entry which is preliminary data.</text>
</comment>
<dbReference type="AlphaFoldDB" id="A0A0N0NI67"/>
<protein>
    <submittedName>
        <fullName evidence="1">Uncharacterized protein</fullName>
    </submittedName>
</protein>
<organism evidence="1 2">
    <name type="scientific">Cyphellophora attinorum</name>
    <dbReference type="NCBI Taxonomy" id="1664694"/>
    <lineage>
        <taxon>Eukaryota</taxon>
        <taxon>Fungi</taxon>
        <taxon>Dikarya</taxon>
        <taxon>Ascomycota</taxon>
        <taxon>Pezizomycotina</taxon>
        <taxon>Eurotiomycetes</taxon>
        <taxon>Chaetothyriomycetidae</taxon>
        <taxon>Chaetothyriales</taxon>
        <taxon>Cyphellophoraceae</taxon>
        <taxon>Cyphellophora</taxon>
    </lineage>
</organism>
<proteinExistence type="predicted"/>
<dbReference type="VEuPathDB" id="FungiDB:AB675_9903"/>
<dbReference type="STRING" id="1664694.A0A0N0NI67"/>
<sequence>MTAVFALRHAYDSIVGAHAPAEIFDMMKSFTTNLLAISAHGWTEISNFAASFENLLAPLLTAVIRKVPAASLVYPTELDSELNNFLLPRTTTLDSLFAGAAATRMPDFDFDMDMDNLMTDDWFLEAFDGTDQFSWEGMDLDQVALPTAPHVAP</sequence>
<dbReference type="RefSeq" id="XP_017995341.1">
    <property type="nucleotide sequence ID" value="XM_018150479.1"/>
</dbReference>
<accession>A0A0N0NI67</accession>